<feature type="transmembrane region" description="Helical" evidence="1">
    <location>
        <begin position="123"/>
        <end position="146"/>
    </location>
</feature>
<feature type="transmembrane region" description="Helical" evidence="1">
    <location>
        <begin position="84"/>
        <end position="103"/>
    </location>
</feature>
<feature type="transmembrane region" description="Helical" evidence="1">
    <location>
        <begin position="40"/>
        <end position="63"/>
    </location>
</feature>
<dbReference type="Proteomes" id="UP000824321">
    <property type="component" value="Chromosome"/>
</dbReference>
<proteinExistence type="predicted"/>
<dbReference type="PANTHER" id="PTHR42709:SF2">
    <property type="entry name" value="INNER MEMBRANE PROTEIN YOHD"/>
    <property type="match status" value="1"/>
</dbReference>
<keyword evidence="1" id="KW-1133">Transmembrane helix</keyword>
<keyword evidence="1" id="KW-0472">Membrane</keyword>
<dbReference type="PANTHER" id="PTHR42709">
    <property type="entry name" value="ALKALINE PHOSPHATASE LIKE PROTEIN"/>
    <property type="match status" value="1"/>
</dbReference>
<reference evidence="3 4" key="1">
    <citation type="submission" date="2021-08" db="EMBL/GenBank/DDBJ databases">
        <title>Comparative Genomics Analysis of the Genus Qipengyuania Reveals Extensive Genetic Diversity and Metabolic Versatility, Including the Description of Fifteen Novel Species.</title>
        <authorList>
            <person name="Liu Y."/>
        </authorList>
    </citation>
    <scope>NUCLEOTIDE SEQUENCE [LARGE SCALE GENOMIC DNA]</scope>
    <source>
        <strain evidence="3 4">1NDH1</strain>
    </source>
</reference>
<evidence type="ECO:0000313" key="3">
    <source>
        <dbReference type="EMBL" id="QZD96142.1"/>
    </source>
</evidence>
<evidence type="ECO:0000313" key="4">
    <source>
        <dbReference type="Proteomes" id="UP000824321"/>
    </source>
</evidence>
<feature type="transmembrane region" description="Helical" evidence="1">
    <location>
        <begin position="12"/>
        <end position="34"/>
    </location>
</feature>
<protein>
    <submittedName>
        <fullName evidence="3">DedA family protein</fullName>
    </submittedName>
</protein>
<dbReference type="InterPro" id="IPR051311">
    <property type="entry name" value="DedA_domain"/>
</dbReference>
<dbReference type="EMBL" id="CP081294">
    <property type="protein sequence ID" value="QZD96142.1"/>
    <property type="molecule type" value="Genomic_DNA"/>
</dbReference>
<keyword evidence="4" id="KW-1185">Reference proteome</keyword>
<dbReference type="RefSeq" id="WP_221431866.1">
    <property type="nucleotide sequence ID" value="NZ_CP081294.1"/>
</dbReference>
<keyword evidence="1" id="KW-0812">Transmembrane</keyword>
<gene>
    <name evidence="3" type="ORF">K3136_05430</name>
</gene>
<organism evidence="3 4">
    <name type="scientific">Qipengyuania gelatinilytica</name>
    <dbReference type="NCBI Taxonomy" id="2867231"/>
    <lineage>
        <taxon>Bacteria</taxon>
        <taxon>Pseudomonadati</taxon>
        <taxon>Pseudomonadota</taxon>
        <taxon>Alphaproteobacteria</taxon>
        <taxon>Sphingomonadales</taxon>
        <taxon>Erythrobacteraceae</taxon>
        <taxon>Qipengyuania</taxon>
    </lineage>
</organism>
<feature type="domain" description="VTT" evidence="2">
    <location>
        <begin position="23"/>
        <end position="143"/>
    </location>
</feature>
<dbReference type="InterPro" id="IPR032816">
    <property type="entry name" value="VTT_dom"/>
</dbReference>
<evidence type="ECO:0000259" key="2">
    <source>
        <dbReference type="Pfam" id="PF09335"/>
    </source>
</evidence>
<feature type="transmembrane region" description="Helical" evidence="1">
    <location>
        <begin position="158"/>
        <end position="176"/>
    </location>
</feature>
<sequence length="183" mass="20377">MQLEQFLSQYGLWGIGIGTGLEGETVAVLGGVFVHRGLLSFVPAVLAAALGSFLADQIIFGLGRRFRDTAQVRKLRQRPTFKRARAFFDRHPLSFVFAFRFLYGLRTVSPIAIGTTDFPAIRFMLINAVAALLWAVIFISLGYFFGQAIEVVFGKARLIEMIIGTLAIVFVAAYFVRPLLVRR</sequence>
<accession>A0ABX9A8N3</accession>
<evidence type="ECO:0000256" key="1">
    <source>
        <dbReference type="SAM" id="Phobius"/>
    </source>
</evidence>
<name>A0ABX9A8N3_9SPHN</name>
<dbReference type="Pfam" id="PF09335">
    <property type="entry name" value="VTT_dom"/>
    <property type="match status" value="1"/>
</dbReference>